<name>A0AAX4HFE3_9ASCO</name>
<dbReference type="SUPFAM" id="SSF53067">
    <property type="entry name" value="Actin-like ATPase domain"/>
    <property type="match status" value="2"/>
</dbReference>
<dbReference type="PANTHER" id="PTHR45639">
    <property type="entry name" value="HSC70CB, ISOFORM G-RELATED"/>
    <property type="match status" value="1"/>
</dbReference>
<dbReference type="InterPro" id="IPR043129">
    <property type="entry name" value="ATPase_NBD"/>
</dbReference>
<keyword evidence="5" id="KW-0732">Signal</keyword>
<dbReference type="AlphaFoldDB" id="A0AAX4HFE3"/>
<keyword evidence="3" id="KW-0143">Chaperone</keyword>
<proteinExistence type="predicted"/>
<feature type="compositionally biased region" description="Basic and acidic residues" evidence="4">
    <location>
        <begin position="858"/>
        <end position="868"/>
    </location>
</feature>
<evidence type="ECO:0000313" key="6">
    <source>
        <dbReference type="EMBL" id="WPK26962.1"/>
    </source>
</evidence>
<evidence type="ECO:0000256" key="4">
    <source>
        <dbReference type="SAM" id="MobiDB-lite"/>
    </source>
</evidence>
<evidence type="ECO:0000256" key="3">
    <source>
        <dbReference type="ARBA" id="ARBA00023186"/>
    </source>
</evidence>
<dbReference type="GO" id="GO:0034663">
    <property type="term" value="C:endoplasmic reticulum chaperone complex"/>
    <property type="evidence" value="ECO:0007669"/>
    <property type="project" value="TreeGrafter"/>
</dbReference>
<dbReference type="Gene3D" id="3.90.640.10">
    <property type="entry name" value="Actin, Chain A, domain 4"/>
    <property type="match status" value="1"/>
</dbReference>
<dbReference type="InterPro" id="IPR013126">
    <property type="entry name" value="Hsp_70_fam"/>
</dbReference>
<dbReference type="Proteomes" id="UP001338582">
    <property type="component" value="Chromosome 5"/>
</dbReference>
<accession>A0AAX4HFE3</accession>
<dbReference type="SUPFAM" id="SSF100934">
    <property type="entry name" value="Heat shock protein 70kD (HSP70), C-terminal subdomain"/>
    <property type="match status" value="1"/>
</dbReference>
<dbReference type="Gene3D" id="1.20.1270.10">
    <property type="match status" value="1"/>
</dbReference>
<evidence type="ECO:0000256" key="1">
    <source>
        <dbReference type="ARBA" id="ARBA00022741"/>
    </source>
</evidence>
<dbReference type="GO" id="GO:0030968">
    <property type="term" value="P:endoplasmic reticulum unfolded protein response"/>
    <property type="evidence" value="ECO:0007669"/>
    <property type="project" value="TreeGrafter"/>
</dbReference>
<dbReference type="PRINTS" id="PR00301">
    <property type="entry name" value="HEATSHOCK70"/>
</dbReference>
<reference evidence="6 7" key="1">
    <citation type="submission" date="2023-10" db="EMBL/GenBank/DDBJ databases">
        <title>Draft Genome Sequence of Candida saopaulonensis from a very Premature Infant with Sepsis.</title>
        <authorList>
            <person name="Ning Y."/>
            <person name="Dai R."/>
            <person name="Xiao M."/>
            <person name="Xu Y."/>
            <person name="Yan Q."/>
            <person name="Zhang L."/>
        </authorList>
    </citation>
    <scope>NUCLEOTIDE SEQUENCE [LARGE SCALE GENOMIC DNA]</scope>
    <source>
        <strain evidence="6 7">19XY460</strain>
    </source>
</reference>
<dbReference type="EMBL" id="CP138898">
    <property type="protein sequence ID" value="WPK26962.1"/>
    <property type="molecule type" value="Genomic_DNA"/>
</dbReference>
<keyword evidence="7" id="KW-1185">Reference proteome</keyword>
<evidence type="ECO:0000256" key="2">
    <source>
        <dbReference type="ARBA" id="ARBA00022840"/>
    </source>
</evidence>
<dbReference type="InterPro" id="IPR029048">
    <property type="entry name" value="HSP70_C_sf"/>
</dbReference>
<organism evidence="6 7">
    <name type="scientific">Australozyma saopauloensis</name>
    <dbReference type="NCBI Taxonomy" id="291208"/>
    <lineage>
        <taxon>Eukaryota</taxon>
        <taxon>Fungi</taxon>
        <taxon>Dikarya</taxon>
        <taxon>Ascomycota</taxon>
        <taxon>Saccharomycotina</taxon>
        <taxon>Pichiomycetes</taxon>
        <taxon>Metschnikowiaceae</taxon>
        <taxon>Australozyma</taxon>
    </lineage>
</organism>
<keyword evidence="1" id="KW-0547">Nucleotide-binding</keyword>
<dbReference type="Gene3D" id="3.30.420.40">
    <property type="match status" value="2"/>
</dbReference>
<evidence type="ECO:0000256" key="5">
    <source>
        <dbReference type="SAM" id="SignalP"/>
    </source>
</evidence>
<feature type="compositionally biased region" description="Polar residues" evidence="4">
    <location>
        <begin position="873"/>
        <end position="883"/>
    </location>
</feature>
<dbReference type="Gene3D" id="3.30.30.30">
    <property type="match status" value="1"/>
</dbReference>
<feature type="signal peptide" evidence="5">
    <location>
        <begin position="1"/>
        <end position="15"/>
    </location>
</feature>
<dbReference type="GeneID" id="88175394"/>
<dbReference type="GO" id="GO:0140662">
    <property type="term" value="F:ATP-dependent protein folding chaperone"/>
    <property type="evidence" value="ECO:0007669"/>
    <property type="project" value="InterPro"/>
</dbReference>
<sequence length="922" mass="102060">MRLLSLCSLFALAQCAIVGIDLGHQFTKAIMVAPGIAFDVIFTDEGKRKDASTLYIKPSVEGLDLKDAERLYGAQIGSLCTRFPASCASNLKALLGKDVSDDAVRHYIKHHPGVQVVGDADRNNSVMLQLGTAPQSYSFSVEELMGMSLNNLKLRVLKALDSHPQARSVADDVAVSVPPYADQVTRLAYLDALQLGEYSTILGLVDEGVAAALAYVSGRKFTPEEYDEKKSYHVIYDVGAGSTTATLFSYTPYKNKTVGVEIESFGFDASFGGELLTHNVYDILYPKFLSQFGLDDSTVLPPKLIARLIETSEKAKTVLSANSDTRVSLESFYNDKDFKAAITRQEFEDYSSDAAERAIKPIIDALNQATSEKVSISSIDSVILNGGSTRTPFIQKQLVALLGGDEKISKVVNTDEACALGTTIRAYQLKMTSGTPDIILKDRIFSNFEISINNSDQLQLVFAKGSESGNKTEIVLGGLNDEINVSLYENSALFQTYSLPNVTKKADSLKCSSKDISVVGVFEIDQNKIFSLSEVTLRCPKKKDSSALSSTTNSEKSNSTKVDDLKELPVHDDSFLNFTKPKPRTQVNVPVSDSHYANLRPLNSTEKKAISVSLRKLRAKDEEKIALQERKNELESLCYGLRSFVEDNYDDLMAETGEDDLETAKSLVSEIIEWLEYESDEATFEDIEFKKVILVGKKEALSRVHKMVEANLSLPELKKMYDEGQSVSSQVEKYLQEYNTQLADIKKQYHDGGFDYQAEDDKVLTKIYGLKSKKAMALGGHFDDFQKALETLRKIVNLSSKKFQALAKEELFEASEGVTSLIYKMMDDVVSLQKKHEERLEYLMTKLDKLKKRQAQKEFRLKKKEEAASKAANSTAGESQNGTPLELKDQKLNGTTPDSADEQSSAEPESTPKATDVDHDEL</sequence>
<feature type="chain" id="PRO_5043410676" evidence="5">
    <location>
        <begin position="16"/>
        <end position="922"/>
    </location>
</feature>
<evidence type="ECO:0000313" key="7">
    <source>
        <dbReference type="Proteomes" id="UP001338582"/>
    </source>
</evidence>
<dbReference type="Pfam" id="PF00012">
    <property type="entry name" value="HSP70"/>
    <property type="match status" value="1"/>
</dbReference>
<dbReference type="GO" id="GO:0005524">
    <property type="term" value="F:ATP binding"/>
    <property type="evidence" value="ECO:0007669"/>
    <property type="project" value="UniProtKB-KW"/>
</dbReference>
<dbReference type="KEGG" id="asau:88175394"/>
<feature type="compositionally biased region" description="Polar residues" evidence="4">
    <location>
        <begin position="892"/>
        <end position="908"/>
    </location>
</feature>
<keyword evidence="2" id="KW-0067">ATP-binding</keyword>
<feature type="region of interest" description="Disordered" evidence="4">
    <location>
        <begin position="858"/>
        <end position="922"/>
    </location>
</feature>
<dbReference type="PANTHER" id="PTHR45639:SF3">
    <property type="entry name" value="HYPOXIA UP-REGULATED PROTEIN 1"/>
    <property type="match status" value="1"/>
</dbReference>
<gene>
    <name evidence="6" type="ORF">PUMCH_004333</name>
</gene>
<protein>
    <submittedName>
        <fullName evidence="6">Uncharacterized protein</fullName>
    </submittedName>
</protein>
<dbReference type="RefSeq" id="XP_062879341.1">
    <property type="nucleotide sequence ID" value="XM_063023271.1"/>
</dbReference>